<dbReference type="SUPFAM" id="SSF48371">
    <property type="entry name" value="ARM repeat"/>
    <property type="match status" value="1"/>
</dbReference>
<evidence type="ECO:0000256" key="4">
    <source>
        <dbReference type="ARBA" id="ARBA00022490"/>
    </source>
</evidence>
<evidence type="ECO:0000313" key="9">
    <source>
        <dbReference type="EMBL" id="GMI24413.1"/>
    </source>
</evidence>
<accession>A0ABQ6ME66</accession>
<feature type="domain" description="IPO4/5-like TPR repeats" evidence="8">
    <location>
        <begin position="50"/>
        <end position="208"/>
    </location>
</feature>
<protein>
    <recommendedName>
        <fullName evidence="8">IPO4/5-like TPR repeats domain-containing protein</fullName>
    </recommendedName>
</protein>
<keyword evidence="4" id="KW-0963">Cytoplasm</keyword>
<dbReference type="Gene3D" id="1.25.10.10">
    <property type="entry name" value="Leucine-rich Repeat Variant"/>
    <property type="match status" value="1"/>
</dbReference>
<keyword evidence="7" id="KW-0539">Nucleus</keyword>
<evidence type="ECO:0000256" key="3">
    <source>
        <dbReference type="ARBA" id="ARBA00022448"/>
    </source>
</evidence>
<dbReference type="PANTHER" id="PTHR10527">
    <property type="entry name" value="IMPORTIN BETA"/>
    <property type="match status" value="1"/>
</dbReference>
<keyword evidence="5" id="KW-0677">Repeat</keyword>
<dbReference type="InterPro" id="IPR016024">
    <property type="entry name" value="ARM-type_fold"/>
</dbReference>
<evidence type="ECO:0000313" key="10">
    <source>
        <dbReference type="Proteomes" id="UP001165060"/>
    </source>
</evidence>
<evidence type="ECO:0000256" key="1">
    <source>
        <dbReference type="ARBA" id="ARBA00004123"/>
    </source>
</evidence>
<sequence length="209" mass="22262">MKNVLGCKEFSFNGTLTTSAQNNASLAATPPATISLVKSALLSALADESDAARSTSSQCIAELARLLIPDSWPELLPALLSNVTSPTLPDAVKVSTLSCLGYTAEALQDKELPQELTNLILTAIVDGLAATKDGSPVADPIRLSAATALRNSLLFCAGNMSRKAERDVIFQRVCEATQSATSGGLRRAAYECVVEVAERYYHHLKDYMQ</sequence>
<evidence type="ECO:0000259" key="8">
    <source>
        <dbReference type="Pfam" id="PF25780"/>
    </source>
</evidence>
<evidence type="ECO:0000256" key="7">
    <source>
        <dbReference type="ARBA" id="ARBA00023242"/>
    </source>
</evidence>
<name>A0ABQ6ME66_9STRA</name>
<comment type="caution">
    <text evidence="9">The sequence shown here is derived from an EMBL/GenBank/DDBJ whole genome shotgun (WGS) entry which is preliminary data.</text>
</comment>
<keyword evidence="10" id="KW-1185">Reference proteome</keyword>
<keyword evidence="3" id="KW-0813">Transport</keyword>
<organism evidence="9 10">
    <name type="scientific">Tetraparma gracilis</name>
    <dbReference type="NCBI Taxonomy" id="2962635"/>
    <lineage>
        <taxon>Eukaryota</taxon>
        <taxon>Sar</taxon>
        <taxon>Stramenopiles</taxon>
        <taxon>Ochrophyta</taxon>
        <taxon>Bolidophyceae</taxon>
        <taxon>Parmales</taxon>
        <taxon>Triparmaceae</taxon>
        <taxon>Tetraparma</taxon>
    </lineage>
</organism>
<evidence type="ECO:0000256" key="2">
    <source>
        <dbReference type="ARBA" id="ARBA00004496"/>
    </source>
</evidence>
<dbReference type="InterPro" id="IPR057672">
    <property type="entry name" value="TPR_IPO4/5"/>
</dbReference>
<keyword evidence="6" id="KW-0653">Protein transport</keyword>
<dbReference type="InterPro" id="IPR040122">
    <property type="entry name" value="Importin_beta"/>
</dbReference>
<dbReference type="Proteomes" id="UP001165060">
    <property type="component" value="Unassembled WGS sequence"/>
</dbReference>
<feature type="non-terminal residue" evidence="9">
    <location>
        <position position="209"/>
    </location>
</feature>
<reference evidence="9 10" key="1">
    <citation type="journal article" date="2023" name="Commun. Biol.">
        <title>Genome analysis of Parmales, the sister group of diatoms, reveals the evolutionary specialization of diatoms from phago-mixotrophs to photoautotrophs.</title>
        <authorList>
            <person name="Ban H."/>
            <person name="Sato S."/>
            <person name="Yoshikawa S."/>
            <person name="Yamada K."/>
            <person name="Nakamura Y."/>
            <person name="Ichinomiya M."/>
            <person name="Sato N."/>
            <person name="Blanc-Mathieu R."/>
            <person name="Endo H."/>
            <person name="Kuwata A."/>
            <person name="Ogata H."/>
        </authorList>
    </citation>
    <scope>NUCLEOTIDE SEQUENCE [LARGE SCALE GENOMIC DNA]</scope>
</reference>
<evidence type="ECO:0000256" key="5">
    <source>
        <dbReference type="ARBA" id="ARBA00022737"/>
    </source>
</evidence>
<comment type="subcellular location">
    <subcellularLocation>
        <location evidence="2">Cytoplasm</location>
    </subcellularLocation>
    <subcellularLocation>
        <location evidence="1">Nucleus</location>
    </subcellularLocation>
</comment>
<dbReference type="EMBL" id="BRYB01005428">
    <property type="protein sequence ID" value="GMI24413.1"/>
    <property type="molecule type" value="Genomic_DNA"/>
</dbReference>
<gene>
    <name evidence="9" type="ORF">TeGR_g15102</name>
</gene>
<evidence type="ECO:0000256" key="6">
    <source>
        <dbReference type="ARBA" id="ARBA00022927"/>
    </source>
</evidence>
<dbReference type="InterPro" id="IPR011989">
    <property type="entry name" value="ARM-like"/>
</dbReference>
<dbReference type="Pfam" id="PF25780">
    <property type="entry name" value="TPR_IPO5"/>
    <property type="match status" value="1"/>
</dbReference>
<proteinExistence type="predicted"/>